<evidence type="ECO:0000313" key="4">
    <source>
        <dbReference type="Proteomes" id="UP000011559"/>
    </source>
</evidence>
<organism evidence="3 4">
    <name type="scientific">Haloferax prahovense (strain DSM 18310 / JCM 13924 / TL6)</name>
    <dbReference type="NCBI Taxonomy" id="1227461"/>
    <lineage>
        <taxon>Archaea</taxon>
        <taxon>Methanobacteriati</taxon>
        <taxon>Methanobacteriota</taxon>
        <taxon>Stenosarchaea group</taxon>
        <taxon>Halobacteria</taxon>
        <taxon>Halobacteriales</taxon>
        <taxon>Haloferacaceae</taxon>
        <taxon>Haloferax</taxon>
    </lineage>
</organism>
<protein>
    <submittedName>
        <fullName evidence="3">Universal stress protein</fullName>
    </submittedName>
</protein>
<dbReference type="InterPro" id="IPR014729">
    <property type="entry name" value="Rossmann-like_a/b/a_fold"/>
</dbReference>
<dbReference type="PRINTS" id="PR01438">
    <property type="entry name" value="UNVRSLSTRESS"/>
</dbReference>
<feature type="domain" description="UspA" evidence="2">
    <location>
        <begin position="146"/>
        <end position="286"/>
    </location>
</feature>
<dbReference type="InterPro" id="IPR006015">
    <property type="entry name" value="Universal_stress_UspA"/>
</dbReference>
<dbReference type="Gene3D" id="3.40.50.620">
    <property type="entry name" value="HUPs"/>
    <property type="match status" value="2"/>
</dbReference>
<dbReference type="OrthoDB" id="292974at2157"/>
<dbReference type="SUPFAM" id="SSF52402">
    <property type="entry name" value="Adenine nucleotide alpha hydrolases-like"/>
    <property type="match status" value="2"/>
</dbReference>
<dbReference type="Pfam" id="PF00582">
    <property type="entry name" value="Usp"/>
    <property type="match status" value="2"/>
</dbReference>
<dbReference type="InterPro" id="IPR006016">
    <property type="entry name" value="UspA"/>
</dbReference>
<keyword evidence="4" id="KW-1185">Reference proteome</keyword>
<accession>M0G3N7</accession>
<dbReference type="PANTHER" id="PTHR46268:SF6">
    <property type="entry name" value="UNIVERSAL STRESS PROTEIN UP12"/>
    <property type="match status" value="1"/>
</dbReference>
<dbReference type="Proteomes" id="UP000011559">
    <property type="component" value="Unassembled WGS sequence"/>
</dbReference>
<evidence type="ECO:0000259" key="2">
    <source>
        <dbReference type="Pfam" id="PF00582"/>
    </source>
</evidence>
<dbReference type="PATRIC" id="fig|1227461.3.peg.2381"/>
<sequence>MTVTVERVVLATDGSEPARTAATHALFLARVLDAPLHVVSATGTSPAAAAETAEPSVSAAFEAEEAVSAVVRRALLADVRATSEVADGPAAAVVERAVGEGDLLVIGRRGQTGSGRFLVGSVAERLLGAPPVPTLAVPAAATDPEYRTVALLADGESSSGSAAPLARRIAAATRATLQPLSIVDGRDAAVGSRETLRALEAEARARLNDVVAAAARDAVESGGTVRIGEPAAELLAHVERVGADVVVVGVERSGREIRRFRRTEHRADGVVASRVVRHAGVPVLVAPSVRDSVKR</sequence>
<dbReference type="PANTHER" id="PTHR46268">
    <property type="entry name" value="STRESS RESPONSE PROTEIN NHAX"/>
    <property type="match status" value="1"/>
</dbReference>
<evidence type="ECO:0000313" key="3">
    <source>
        <dbReference type="EMBL" id="ELZ66800.1"/>
    </source>
</evidence>
<name>M0G3N7_HALPT</name>
<dbReference type="AlphaFoldDB" id="M0G3N7"/>
<reference evidence="3 4" key="1">
    <citation type="journal article" date="2014" name="PLoS Genet.">
        <title>Phylogenetically driven sequencing of extremely halophilic archaea reveals strategies for static and dynamic osmo-response.</title>
        <authorList>
            <person name="Becker E.A."/>
            <person name="Seitzer P.M."/>
            <person name="Tritt A."/>
            <person name="Larsen D."/>
            <person name="Krusor M."/>
            <person name="Yao A.I."/>
            <person name="Wu D."/>
            <person name="Madern D."/>
            <person name="Eisen J.A."/>
            <person name="Darling A.E."/>
            <person name="Facciotti M.T."/>
        </authorList>
    </citation>
    <scope>NUCLEOTIDE SEQUENCE [LARGE SCALE GENOMIC DNA]</scope>
    <source>
        <strain evidence="4">DSM 18310 / JCM 13924 / TL6</strain>
    </source>
</reference>
<dbReference type="RefSeq" id="WP_008094940.1">
    <property type="nucleotide sequence ID" value="NZ_AOLG01000047.1"/>
</dbReference>
<dbReference type="EMBL" id="AOLG01000047">
    <property type="protein sequence ID" value="ELZ66800.1"/>
    <property type="molecule type" value="Genomic_DNA"/>
</dbReference>
<comment type="similarity">
    <text evidence="1">Belongs to the universal stress protein A family.</text>
</comment>
<feature type="domain" description="UspA" evidence="2">
    <location>
        <begin position="6"/>
        <end position="138"/>
    </location>
</feature>
<comment type="caution">
    <text evidence="3">The sequence shown here is derived from an EMBL/GenBank/DDBJ whole genome shotgun (WGS) entry which is preliminary data.</text>
</comment>
<evidence type="ECO:0000256" key="1">
    <source>
        <dbReference type="ARBA" id="ARBA00008791"/>
    </source>
</evidence>
<proteinExistence type="inferred from homology"/>
<dbReference type="CDD" id="cd00293">
    <property type="entry name" value="USP-like"/>
    <property type="match status" value="1"/>
</dbReference>
<gene>
    <name evidence="3" type="ORF">C457_12224</name>
</gene>